<evidence type="ECO:0000256" key="6">
    <source>
        <dbReference type="ARBA" id="ARBA00022982"/>
    </source>
</evidence>
<dbReference type="Gene3D" id="3.40.30.10">
    <property type="entry name" value="Glutaredoxin"/>
    <property type="match status" value="1"/>
</dbReference>
<dbReference type="EMBL" id="HQ698938">
    <property type="protein sequence ID" value="AEJ88250.1"/>
    <property type="molecule type" value="mRNA"/>
</dbReference>
<keyword evidence="8" id="KW-0676">Redox-active center</keyword>
<keyword evidence="7" id="KW-1015">Disulfide bond</keyword>
<keyword evidence="3" id="KW-0150">Chloroplast</keyword>
<dbReference type="PANTHER" id="PTHR45663:SF42">
    <property type="entry name" value="THIOREDOXIN M5, CHLOROPLASTIC"/>
    <property type="match status" value="1"/>
</dbReference>
<dbReference type="Pfam" id="PF00085">
    <property type="entry name" value="Thioredoxin"/>
    <property type="match status" value="1"/>
</dbReference>
<protein>
    <submittedName>
        <fullName evidence="11">Putative thioredoxin M-type</fullName>
    </submittedName>
</protein>
<dbReference type="InterPro" id="IPR013766">
    <property type="entry name" value="Thioredoxin_domain"/>
</dbReference>
<evidence type="ECO:0000313" key="11">
    <source>
        <dbReference type="EMBL" id="AEJ88250.1"/>
    </source>
</evidence>
<evidence type="ECO:0000256" key="1">
    <source>
        <dbReference type="ARBA" id="ARBA00004229"/>
    </source>
</evidence>
<dbReference type="PANTHER" id="PTHR45663">
    <property type="entry name" value="GEO12009P1"/>
    <property type="match status" value="1"/>
</dbReference>
<dbReference type="PROSITE" id="PS51352">
    <property type="entry name" value="THIOREDOXIN_2"/>
    <property type="match status" value="1"/>
</dbReference>
<organism evidence="11">
    <name type="scientific">Wolffia australiana</name>
    <name type="common">Water-meal</name>
    <name type="synonym">Wolffia arrhiza var. australiana</name>
    <dbReference type="NCBI Taxonomy" id="161112"/>
    <lineage>
        <taxon>Eukaryota</taxon>
        <taxon>Viridiplantae</taxon>
        <taxon>Streptophyta</taxon>
        <taxon>Embryophyta</taxon>
        <taxon>Tracheophyta</taxon>
        <taxon>Spermatophyta</taxon>
        <taxon>Magnoliopsida</taxon>
        <taxon>Liliopsida</taxon>
        <taxon>Araceae</taxon>
        <taxon>Lemnoideae</taxon>
        <taxon>Wolffia</taxon>
    </lineage>
</organism>
<keyword evidence="2" id="KW-0813">Transport</keyword>
<dbReference type="InterPro" id="IPR036249">
    <property type="entry name" value="Thioredoxin-like_sf"/>
</dbReference>
<dbReference type="AlphaFoldDB" id="G0YKF8"/>
<dbReference type="GO" id="GO:0015035">
    <property type="term" value="F:protein-disulfide reductase activity"/>
    <property type="evidence" value="ECO:0007669"/>
    <property type="project" value="InterPro"/>
</dbReference>
<dbReference type="CDD" id="cd02947">
    <property type="entry name" value="TRX_family"/>
    <property type="match status" value="1"/>
</dbReference>
<sequence length="178" mass="19180">MALEACFQVGTMAHSTIAGKLSLPACKTPKIAAFSFSASASRLSADFHPRLRAPSKNTRAARVVCEAKNVVAEVLEANTNNWDSLVLKSKLVVLVDFWAPWCGPCRMIEPVIEQIAKDYAGQVICVKVNTDDSPNLANQFGIRSIPTVLIFKDGDKKETIVGAVPASTLTNSLTKYLG</sequence>
<evidence type="ECO:0000256" key="4">
    <source>
        <dbReference type="ARBA" id="ARBA00022640"/>
    </source>
</evidence>
<comment type="similarity">
    <text evidence="9">Belongs to the thioredoxin family. Plant M-type subfamily.</text>
</comment>
<dbReference type="PROSITE" id="PS00194">
    <property type="entry name" value="THIOREDOXIN_1"/>
    <property type="match status" value="1"/>
</dbReference>
<accession>G0YKF8</accession>
<dbReference type="PRINTS" id="PR00421">
    <property type="entry name" value="THIOREDOXIN"/>
</dbReference>
<evidence type="ECO:0000256" key="5">
    <source>
        <dbReference type="ARBA" id="ARBA00022946"/>
    </source>
</evidence>
<comment type="subcellular location">
    <subcellularLocation>
        <location evidence="1">Plastid</location>
        <location evidence="1">Chloroplast</location>
    </subcellularLocation>
</comment>
<dbReference type="GO" id="GO:0009507">
    <property type="term" value="C:chloroplast"/>
    <property type="evidence" value="ECO:0007669"/>
    <property type="project" value="UniProtKB-SubCell"/>
</dbReference>
<evidence type="ECO:0000256" key="8">
    <source>
        <dbReference type="ARBA" id="ARBA00023284"/>
    </source>
</evidence>
<evidence type="ECO:0000256" key="2">
    <source>
        <dbReference type="ARBA" id="ARBA00022448"/>
    </source>
</evidence>
<dbReference type="FunFam" id="3.40.30.10:FF:000001">
    <property type="entry name" value="Thioredoxin"/>
    <property type="match status" value="1"/>
</dbReference>
<evidence type="ECO:0000256" key="3">
    <source>
        <dbReference type="ARBA" id="ARBA00022528"/>
    </source>
</evidence>
<keyword evidence="4" id="KW-0934">Plastid</keyword>
<evidence type="ECO:0000256" key="7">
    <source>
        <dbReference type="ARBA" id="ARBA00023157"/>
    </source>
</evidence>
<keyword evidence="6" id="KW-0249">Electron transport</keyword>
<keyword evidence="5" id="KW-0809">Transit peptide</keyword>
<feature type="domain" description="Thioredoxin" evidence="10">
    <location>
        <begin position="42"/>
        <end position="178"/>
    </location>
</feature>
<proteinExistence type="evidence at transcript level"/>
<evidence type="ECO:0000256" key="9">
    <source>
        <dbReference type="ARBA" id="ARBA00038056"/>
    </source>
</evidence>
<dbReference type="InterPro" id="IPR017937">
    <property type="entry name" value="Thioredoxin_CS"/>
</dbReference>
<evidence type="ECO:0000259" key="10">
    <source>
        <dbReference type="PROSITE" id="PS51352"/>
    </source>
</evidence>
<dbReference type="InterPro" id="IPR005746">
    <property type="entry name" value="Thioredoxin"/>
</dbReference>
<name>G0YKF8_WOLAU</name>
<reference evidence="11" key="1">
    <citation type="submission" date="2010-12" db="EMBL/GenBank/DDBJ databases">
        <authorList>
            <person name="Kaplan L."/>
            <person name="Healey M."/>
            <person name="Mead J."/>
        </authorList>
    </citation>
    <scope>NUCLEOTIDE SEQUENCE</scope>
</reference>
<dbReference type="SUPFAM" id="SSF52833">
    <property type="entry name" value="Thioredoxin-like"/>
    <property type="match status" value="1"/>
</dbReference>
<dbReference type="NCBIfam" id="TIGR01068">
    <property type="entry name" value="thioredoxin"/>
    <property type="match status" value="1"/>
</dbReference>